<feature type="domain" description="Ion transport" evidence="14">
    <location>
        <begin position="371"/>
        <end position="572"/>
    </location>
</feature>
<keyword evidence="6" id="KW-0851">Voltage-gated channel</keyword>
<evidence type="ECO:0000313" key="17">
    <source>
        <dbReference type="Proteomes" id="UP001497525"/>
    </source>
</evidence>
<dbReference type="InterPro" id="IPR003131">
    <property type="entry name" value="T1-type_BTB"/>
</dbReference>
<evidence type="ECO:0000256" key="7">
    <source>
        <dbReference type="ARBA" id="ARBA00022958"/>
    </source>
</evidence>
<keyword evidence="7" id="KW-0630">Potassium</keyword>
<keyword evidence="8 13" id="KW-1133">Transmembrane helix</keyword>
<keyword evidence="4 13" id="KW-0812">Transmembrane</keyword>
<feature type="transmembrane region" description="Helical" evidence="13">
    <location>
        <begin position="407"/>
        <end position="425"/>
    </location>
</feature>
<keyword evidence="11" id="KW-0407">Ion channel</keyword>
<dbReference type="PANTHER" id="PTHR11537:SF252">
    <property type="entry name" value="POTASSIUM VOLTAGE-GATED CHANNEL PROTEIN SHAW"/>
    <property type="match status" value="1"/>
</dbReference>
<dbReference type="CDD" id="cd18317">
    <property type="entry name" value="BTB_POZ_Kv"/>
    <property type="match status" value="1"/>
</dbReference>
<dbReference type="PRINTS" id="PR00169">
    <property type="entry name" value="KCHANNEL"/>
</dbReference>
<protein>
    <submittedName>
        <fullName evidence="16">Uncharacterized protein</fullName>
    </submittedName>
</protein>
<name>A0AAV2TD19_CALDB</name>
<feature type="transmembrane region" description="Helical" evidence="13">
    <location>
        <begin position="535"/>
        <end position="561"/>
    </location>
</feature>
<evidence type="ECO:0000256" key="4">
    <source>
        <dbReference type="ARBA" id="ARBA00022692"/>
    </source>
</evidence>
<dbReference type="Gene3D" id="1.10.287.70">
    <property type="match status" value="1"/>
</dbReference>
<evidence type="ECO:0000256" key="12">
    <source>
        <dbReference type="SAM" id="MobiDB-lite"/>
    </source>
</evidence>
<keyword evidence="5" id="KW-0631">Potassium channel</keyword>
<dbReference type="Gene3D" id="3.30.710.10">
    <property type="entry name" value="Potassium Channel Kv1.1, Chain A"/>
    <property type="match status" value="1"/>
</dbReference>
<dbReference type="Proteomes" id="UP001497525">
    <property type="component" value="Unassembled WGS sequence"/>
</dbReference>
<evidence type="ECO:0000256" key="10">
    <source>
        <dbReference type="ARBA" id="ARBA00023136"/>
    </source>
</evidence>
<feature type="region of interest" description="Disordered" evidence="12">
    <location>
        <begin position="1"/>
        <end position="76"/>
    </location>
</feature>
<dbReference type="EMBL" id="CAXLJL010000267">
    <property type="protein sequence ID" value="CAL5135372.1"/>
    <property type="molecule type" value="Genomic_DNA"/>
</dbReference>
<comment type="caution">
    <text evidence="16">The sequence shown here is derived from an EMBL/GenBank/DDBJ whole genome shotgun (WGS) entry which is preliminary data.</text>
</comment>
<dbReference type="InterPro" id="IPR027359">
    <property type="entry name" value="Volt_channel_dom_sf"/>
</dbReference>
<sequence>MRPTISHLGKFDVGSPESCDATIADDPEAATQATFVNEPVVTSQQTDRVPTQAQALPPDKGPESDVSPSQSRSTRRIMPTYMNRDHLSRIFSYPPMPPVLIRINVSGVKFHVMHSTLLKDPFVFGKMLDDAMWLPEEREYYFPRDPNVFVFIHNYLRRGELHLPHGMCGPLLEKELDEWGIPLGMDVQRCCLGSVMETKFRMQSLRKFERHMETKIIRPHYWIKSPRWQSLCENVWKIIDDAPKFIHAPNIVKERRRSAIEFLQRKLLGNQELKTPKNASNISEYAEVDSDHPSEGNHTRDDKKKDTTMIIWLRRGYVTCESLIVTATVVLFFLSTLDSFRMSPSETYIKGFSLNNSELENNVSSAYSRKRSTVMKPWLLKLDFFFSFAITADVLMRMIFCPTFKSWIFSIYTLIDLLSLVPFYFETVMYIMALDPATNTAREVAVWFIDSDIYVLKVFIVLRLVRVLRRNPSTRILLYTIRTTAFDVGIIIVLLLECGLLFGTAAYFMEDKYPNVPIGTWWAMITMTSVGYGDIVPATAAGCALSVACVLVGTILLGYMIPILVERFMLFHNHADILYMIKQLHRTAKHKVRNRSLSSYAQKALSGARELMSVTLTGGRSVMMTSANVKVSDLSRRHGFYKI</sequence>
<evidence type="ECO:0000259" key="15">
    <source>
        <dbReference type="Pfam" id="PF02214"/>
    </source>
</evidence>
<evidence type="ECO:0000256" key="8">
    <source>
        <dbReference type="ARBA" id="ARBA00022989"/>
    </source>
</evidence>
<dbReference type="InterPro" id="IPR005821">
    <property type="entry name" value="Ion_trans_dom"/>
</dbReference>
<evidence type="ECO:0000256" key="1">
    <source>
        <dbReference type="ARBA" id="ARBA00004141"/>
    </source>
</evidence>
<evidence type="ECO:0000256" key="5">
    <source>
        <dbReference type="ARBA" id="ARBA00022826"/>
    </source>
</evidence>
<dbReference type="GO" id="GO:0001508">
    <property type="term" value="P:action potential"/>
    <property type="evidence" value="ECO:0007669"/>
    <property type="project" value="TreeGrafter"/>
</dbReference>
<keyword evidence="9" id="KW-0406">Ion transport</keyword>
<dbReference type="Pfam" id="PF02214">
    <property type="entry name" value="BTB_2"/>
    <property type="match status" value="1"/>
</dbReference>
<evidence type="ECO:0000256" key="3">
    <source>
        <dbReference type="ARBA" id="ARBA00022538"/>
    </source>
</evidence>
<evidence type="ECO:0000256" key="11">
    <source>
        <dbReference type="ARBA" id="ARBA00023303"/>
    </source>
</evidence>
<gene>
    <name evidence="16" type="ORF">CDAUBV1_LOCUS9522</name>
</gene>
<dbReference type="Gene3D" id="1.20.120.350">
    <property type="entry name" value="Voltage-gated potassium channels. Chain C"/>
    <property type="match status" value="1"/>
</dbReference>
<accession>A0AAV2TD19</accession>
<dbReference type="AlphaFoldDB" id="A0AAV2TD19"/>
<feature type="transmembrane region" description="Helical" evidence="13">
    <location>
        <begin position="378"/>
        <end position="395"/>
    </location>
</feature>
<dbReference type="SUPFAM" id="SSF54695">
    <property type="entry name" value="POZ domain"/>
    <property type="match status" value="1"/>
</dbReference>
<evidence type="ECO:0000259" key="14">
    <source>
        <dbReference type="Pfam" id="PF00520"/>
    </source>
</evidence>
<dbReference type="GO" id="GO:0005251">
    <property type="term" value="F:delayed rectifier potassium channel activity"/>
    <property type="evidence" value="ECO:0007669"/>
    <property type="project" value="TreeGrafter"/>
</dbReference>
<evidence type="ECO:0000256" key="2">
    <source>
        <dbReference type="ARBA" id="ARBA00022448"/>
    </source>
</evidence>
<keyword evidence="2" id="KW-0813">Transport</keyword>
<dbReference type="SUPFAM" id="SSF81324">
    <property type="entry name" value="Voltage-gated potassium channels"/>
    <property type="match status" value="1"/>
</dbReference>
<organism evidence="16 17">
    <name type="scientific">Calicophoron daubneyi</name>
    <name type="common">Rumen fluke</name>
    <name type="synonym">Paramphistomum daubneyi</name>
    <dbReference type="NCBI Taxonomy" id="300641"/>
    <lineage>
        <taxon>Eukaryota</taxon>
        <taxon>Metazoa</taxon>
        <taxon>Spiralia</taxon>
        <taxon>Lophotrochozoa</taxon>
        <taxon>Platyhelminthes</taxon>
        <taxon>Trematoda</taxon>
        <taxon>Digenea</taxon>
        <taxon>Plagiorchiida</taxon>
        <taxon>Pronocephalata</taxon>
        <taxon>Paramphistomoidea</taxon>
        <taxon>Paramphistomidae</taxon>
        <taxon>Calicophoron</taxon>
    </lineage>
</organism>
<feature type="compositionally biased region" description="Polar residues" evidence="12">
    <location>
        <begin position="31"/>
        <end position="54"/>
    </location>
</feature>
<keyword evidence="3" id="KW-0633">Potassium transport</keyword>
<dbReference type="InterPro" id="IPR011333">
    <property type="entry name" value="SKP1/BTB/POZ_sf"/>
</dbReference>
<dbReference type="Pfam" id="PF00520">
    <property type="entry name" value="Ion_trans"/>
    <property type="match status" value="1"/>
</dbReference>
<dbReference type="GO" id="GO:0051260">
    <property type="term" value="P:protein homooligomerization"/>
    <property type="evidence" value="ECO:0007669"/>
    <property type="project" value="InterPro"/>
</dbReference>
<evidence type="ECO:0000313" key="16">
    <source>
        <dbReference type="EMBL" id="CAL5135372.1"/>
    </source>
</evidence>
<comment type="subcellular location">
    <subcellularLocation>
        <location evidence="1">Membrane</location>
        <topology evidence="1">Multi-pass membrane protein</topology>
    </subcellularLocation>
</comment>
<feature type="domain" description="Potassium channel tetramerisation-type BTB" evidence="15">
    <location>
        <begin position="101"/>
        <end position="182"/>
    </location>
</feature>
<feature type="transmembrane region" description="Helical" evidence="13">
    <location>
        <begin position="445"/>
        <end position="465"/>
    </location>
</feature>
<reference evidence="16" key="1">
    <citation type="submission" date="2024-06" db="EMBL/GenBank/DDBJ databases">
        <authorList>
            <person name="Liu X."/>
            <person name="Lenzi L."/>
            <person name="Haldenby T S."/>
            <person name="Uol C."/>
        </authorList>
    </citation>
    <scope>NUCLEOTIDE SEQUENCE</scope>
</reference>
<dbReference type="PANTHER" id="PTHR11537">
    <property type="entry name" value="VOLTAGE-GATED POTASSIUM CHANNEL"/>
    <property type="match status" value="1"/>
</dbReference>
<proteinExistence type="predicted"/>
<dbReference type="InterPro" id="IPR028325">
    <property type="entry name" value="VG_K_chnl"/>
</dbReference>
<evidence type="ECO:0000256" key="9">
    <source>
        <dbReference type="ARBA" id="ARBA00023065"/>
    </source>
</evidence>
<dbReference type="GO" id="GO:0008076">
    <property type="term" value="C:voltage-gated potassium channel complex"/>
    <property type="evidence" value="ECO:0007669"/>
    <property type="project" value="InterPro"/>
</dbReference>
<feature type="transmembrane region" description="Helical" evidence="13">
    <location>
        <begin position="312"/>
        <end position="334"/>
    </location>
</feature>
<feature type="transmembrane region" description="Helical" evidence="13">
    <location>
        <begin position="486"/>
        <end position="509"/>
    </location>
</feature>
<evidence type="ECO:0000256" key="13">
    <source>
        <dbReference type="SAM" id="Phobius"/>
    </source>
</evidence>
<keyword evidence="10 13" id="KW-0472">Membrane</keyword>
<evidence type="ECO:0000256" key="6">
    <source>
        <dbReference type="ARBA" id="ARBA00022882"/>
    </source>
</evidence>